<keyword evidence="3" id="KW-0653">Protein transport</keyword>
<keyword evidence="5" id="KW-1185">Reference proteome</keyword>
<dbReference type="GO" id="GO:0006606">
    <property type="term" value="P:protein import into nucleus"/>
    <property type="evidence" value="ECO:0007669"/>
    <property type="project" value="TreeGrafter"/>
</dbReference>
<reference evidence="5" key="2">
    <citation type="submission" date="2009-11" db="EMBL/GenBank/DDBJ databases">
        <title>The Genome Sequence of Allomyces macrogynus strain ATCC 38327.</title>
        <authorList>
            <consortium name="The Broad Institute Genome Sequencing Platform"/>
            <person name="Russ C."/>
            <person name="Cuomo C."/>
            <person name="Shea T."/>
            <person name="Young S.K."/>
            <person name="Zeng Q."/>
            <person name="Koehrsen M."/>
            <person name="Haas B."/>
            <person name="Borodovsky M."/>
            <person name="Guigo R."/>
            <person name="Alvarado L."/>
            <person name="Berlin A."/>
            <person name="Borenstein D."/>
            <person name="Chen Z."/>
            <person name="Engels R."/>
            <person name="Freedman E."/>
            <person name="Gellesch M."/>
            <person name="Goldberg J."/>
            <person name="Griggs A."/>
            <person name="Gujja S."/>
            <person name="Heiman D."/>
            <person name="Hepburn T."/>
            <person name="Howarth C."/>
            <person name="Jen D."/>
            <person name="Larson L."/>
            <person name="Lewis B."/>
            <person name="Mehta T."/>
            <person name="Park D."/>
            <person name="Pearson M."/>
            <person name="Roberts A."/>
            <person name="Saif S."/>
            <person name="Shenoy N."/>
            <person name="Sisk P."/>
            <person name="Stolte C."/>
            <person name="Sykes S."/>
            <person name="Walk T."/>
            <person name="White J."/>
            <person name="Yandava C."/>
            <person name="Burger G."/>
            <person name="Gray M.W."/>
            <person name="Holland P.W.H."/>
            <person name="King N."/>
            <person name="Lang F.B.F."/>
            <person name="Roger A.J."/>
            <person name="Ruiz-Trillo I."/>
            <person name="Lander E."/>
            <person name="Nusbaum C."/>
        </authorList>
    </citation>
    <scope>NUCLEOTIDE SEQUENCE [LARGE SCALE GENOMIC DNA]</scope>
    <source>
        <strain evidence="5">ATCC 38327</strain>
    </source>
</reference>
<evidence type="ECO:0000256" key="2">
    <source>
        <dbReference type="ARBA" id="ARBA00022448"/>
    </source>
</evidence>
<dbReference type="PANTHER" id="PTHR15837">
    <property type="entry name" value="RAN GUANINE NUCLEOTIDE RELEASE FACTOR"/>
    <property type="match status" value="1"/>
</dbReference>
<sequence length="200" mass="21133">MTTHPAPIRASLFGGAIETTLPGGLIDVSTLRQVPDNQEVYVDQAPTSSDSVSVVIELLELASDAPIDAMAAYHLEQYADDTEAASYSVVSAAEVPASTCALSAAGRPIAVRRIVGAMTAQKFNQADAKHDVYVVQWVIRIPSVSTDLVITWNLPVGAPWPGTAGESRPVVANSMPSDALLAVCEQVARQLTVVDWGLFC</sequence>
<comment type="similarity">
    <text evidence="1">Belongs to the MOG1 family.</text>
</comment>
<evidence type="ECO:0008006" key="6">
    <source>
        <dbReference type="Google" id="ProtNLM"/>
    </source>
</evidence>
<name>A0A0L0SZJ8_ALLM3</name>
<dbReference type="VEuPathDB" id="FungiDB:AMAG_12553"/>
<dbReference type="EMBL" id="GG745354">
    <property type="protein sequence ID" value="KNE67835.1"/>
    <property type="molecule type" value="Genomic_DNA"/>
</dbReference>
<gene>
    <name evidence="4" type="ORF">AMAG_12553</name>
</gene>
<dbReference type="eggNOG" id="KOG3329">
    <property type="taxonomic scope" value="Eukaryota"/>
</dbReference>
<dbReference type="Proteomes" id="UP000054350">
    <property type="component" value="Unassembled WGS sequence"/>
</dbReference>
<dbReference type="PANTHER" id="PTHR15837:SF0">
    <property type="entry name" value="RAN GUANINE NUCLEOTIDE RELEASE FACTOR"/>
    <property type="match status" value="1"/>
</dbReference>
<dbReference type="InterPro" id="IPR016123">
    <property type="entry name" value="Mog1/PsbP_a/b/a-sand"/>
</dbReference>
<protein>
    <recommendedName>
        <fullName evidence="6">Mog1p/PsbP-like protein</fullName>
    </recommendedName>
</protein>
<accession>A0A0L0SZJ8</accession>
<keyword evidence="2" id="KW-0813">Transport</keyword>
<proteinExistence type="inferred from homology"/>
<evidence type="ECO:0000313" key="5">
    <source>
        <dbReference type="Proteomes" id="UP000054350"/>
    </source>
</evidence>
<reference evidence="4 5" key="1">
    <citation type="submission" date="2009-11" db="EMBL/GenBank/DDBJ databases">
        <title>Annotation of Allomyces macrogynus ATCC 38327.</title>
        <authorList>
            <consortium name="The Broad Institute Genome Sequencing Platform"/>
            <person name="Russ C."/>
            <person name="Cuomo C."/>
            <person name="Burger G."/>
            <person name="Gray M.W."/>
            <person name="Holland P.W.H."/>
            <person name="King N."/>
            <person name="Lang F.B.F."/>
            <person name="Roger A.J."/>
            <person name="Ruiz-Trillo I."/>
            <person name="Young S.K."/>
            <person name="Zeng Q."/>
            <person name="Gargeya S."/>
            <person name="Fitzgerald M."/>
            <person name="Haas B."/>
            <person name="Abouelleil A."/>
            <person name="Alvarado L."/>
            <person name="Arachchi H.M."/>
            <person name="Berlin A."/>
            <person name="Chapman S.B."/>
            <person name="Gearin G."/>
            <person name="Goldberg J."/>
            <person name="Griggs A."/>
            <person name="Gujja S."/>
            <person name="Hansen M."/>
            <person name="Heiman D."/>
            <person name="Howarth C."/>
            <person name="Larimer J."/>
            <person name="Lui A."/>
            <person name="MacDonald P.J.P."/>
            <person name="McCowen C."/>
            <person name="Montmayeur A."/>
            <person name="Murphy C."/>
            <person name="Neiman D."/>
            <person name="Pearson M."/>
            <person name="Priest M."/>
            <person name="Roberts A."/>
            <person name="Saif S."/>
            <person name="Shea T."/>
            <person name="Sisk P."/>
            <person name="Stolte C."/>
            <person name="Sykes S."/>
            <person name="Wortman J."/>
            <person name="Nusbaum C."/>
            <person name="Birren B."/>
        </authorList>
    </citation>
    <scope>NUCLEOTIDE SEQUENCE [LARGE SCALE GENOMIC DNA]</scope>
    <source>
        <strain evidence="4 5">ATCC 38327</strain>
    </source>
</reference>
<dbReference type="GO" id="GO:0005634">
    <property type="term" value="C:nucleus"/>
    <property type="evidence" value="ECO:0007669"/>
    <property type="project" value="TreeGrafter"/>
</dbReference>
<dbReference type="Pfam" id="PF04603">
    <property type="entry name" value="Mog1"/>
    <property type="match status" value="1"/>
</dbReference>
<dbReference type="AlphaFoldDB" id="A0A0L0SZJ8"/>
<dbReference type="SUPFAM" id="SSF55724">
    <property type="entry name" value="Mog1p/PsbP-like"/>
    <property type="match status" value="1"/>
</dbReference>
<dbReference type="GO" id="GO:0005085">
    <property type="term" value="F:guanyl-nucleotide exchange factor activity"/>
    <property type="evidence" value="ECO:0007669"/>
    <property type="project" value="TreeGrafter"/>
</dbReference>
<organism evidence="4 5">
    <name type="scientific">Allomyces macrogynus (strain ATCC 38327)</name>
    <name type="common">Allomyces javanicus var. macrogynus</name>
    <dbReference type="NCBI Taxonomy" id="578462"/>
    <lineage>
        <taxon>Eukaryota</taxon>
        <taxon>Fungi</taxon>
        <taxon>Fungi incertae sedis</taxon>
        <taxon>Blastocladiomycota</taxon>
        <taxon>Blastocladiomycetes</taxon>
        <taxon>Blastocladiales</taxon>
        <taxon>Blastocladiaceae</taxon>
        <taxon>Allomyces</taxon>
    </lineage>
</organism>
<dbReference type="OrthoDB" id="10255285at2759"/>
<evidence type="ECO:0000256" key="1">
    <source>
        <dbReference type="ARBA" id="ARBA00010307"/>
    </source>
</evidence>
<dbReference type="STRING" id="578462.A0A0L0SZJ8"/>
<evidence type="ECO:0000313" key="4">
    <source>
        <dbReference type="EMBL" id="KNE67835.1"/>
    </source>
</evidence>
<dbReference type="Gene3D" id="3.40.1000.10">
    <property type="entry name" value="Mog1/PsbP, alpha/beta/alpha sandwich"/>
    <property type="match status" value="1"/>
</dbReference>
<dbReference type="InterPro" id="IPR007681">
    <property type="entry name" value="Mog1"/>
</dbReference>
<dbReference type="GO" id="GO:0031267">
    <property type="term" value="F:small GTPase binding"/>
    <property type="evidence" value="ECO:0007669"/>
    <property type="project" value="TreeGrafter"/>
</dbReference>
<evidence type="ECO:0000256" key="3">
    <source>
        <dbReference type="ARBA" id="ARBA00022927"/>
    </source>
</evidence>